<dbReference type="InterPro" id="IPR042240">
    <property type="entry name" value="CHASE_sf"/>
</dbReference>
<evidence type="ECO:0000259" key="15">
    <source>
        <dbReference type="PROSITE" id="PS50839"/>
    </source>
</evidence>
<dbReference type="RefSeq" id="WP_370720673.1">
    <property type="nucleotide sequence ID" value="NZ_JBGGTQ010000011.1"/>
</dbReference>
<dbReference type="InterPro" id="IPR006189">
    <property type="entry name" value="CHASE_dom"/>
</dbReference>
<dbReference type="InterPro" id="IPR003594">
    <property type="entry name" value="HATPase_dom"/>
</dbReference>
<protein>
    <recommendedName>
        <fullName evidence="13">Sensor-like histidine kinase SenX3</fullName>
        <ecNumber evidence="3">2.7.13.3</ecNumber>
    </recommendedName>
</protein>
<dbReference type="EMBL" id="JBGGTQ010000011">
    <property type="protein sequence ID" value="MEZ0494447.1"/>
    <property type="molecule type" value="Genomic_DNA"/>
</dbReference>
<dbReference type="EC" id="2.7.13.3" evidence="3"/>
<dbReference type="PROSITE" id="PS50109">
    <property type="entry name" value="HIS_KIN"/>
    <property type="match status" value="1"/>
</dbReference>
<keyword evidence="17" id="KW-1185">Reference proteome</keyword>
<evidence type="ECO:0000256" key="2">
    <source>
        <dbReference type="ARBA" id="ARBA00004236"/>
    </source>
</evidence>
<dbReference type="PANTHER" id="PTHR42878">
    <property type="entry name" value="TWO-COMPONENT HISTIDINE KINASE"/>
    <property type="match status" value="1"/>
</dbReference>
<comment type="caution">
    <text evidence="16">The sequence shown here is derived from an EMBL/GenBank/DDBJ whole genome shotgun (WGS) entry which is preliminary data.</text>
</comment>
<evidence type="ECO:0000256" key="7">
    <source>
        <dbReference type="ARBA" id="ARBA00022741"/>
    </source>
</evidence>
<keyword evidence="8" id="KW-0418">Kinase</keyword>
<evidence type="ECO:0000256" key="6">
    <source>
        <dbReference type="ARBA" id="ARBA00022692"/>
    </source>
</evidence>
<dbReference type="SUPFAM" id="SSF47384">
    <property type="entry name" value="Homodimeric domain of signal transducing histidine kinase"/>
    <property type="match status" value="1"/>
</dbReference>
<evidence type="ECO:0000256" key="12">
    <source>
        <dbReference type="ARBA" id="ARBA00023136"/>
    </source>
</evidence>
<accession>A0ABV4I6Y6</accession>
<keyword evidence="4" id="KW-0597">Phosphoprotein</keyword>
<name>A0ABV4I6Y6_9ACTN</name>
<dbReference type="PANTHER" id="PTHR42878:SF7">
    <property type="entry name" value="SENSOR HISTIDINE KINASE GLRK"/>
    <property type="match status" value="1"/>
</dbReference>
<keyword evidence="10" id="KW-1133">Transmembrane helix</keyword>
<keyword evidence="9 16" id="KW-0067">ATP-binding</keyword>
<dbReference type="Proteomes" id="UP001566476">
    <property type="component" value="Unassembled WGS sequence"/>
</dbReference>
<dbReference type="SMART" id="SM00387">
    <property type="entry name" value="HATPase_c"/>
    <property type="match status" value="1"/>
</dbReference>
<dbReference type="PROSITE" id="PS50839">
    <property type="entry name" value="CHASE"/>
    <property type="match status" value="1"/>
</dbReference>
<dbReference type="InterPro" id="IPR036097">
    <property type="entry name" value="HisK_dim/P_sf"/>
</dbReference>
<evidence type="ECO:0000256" key="13">
    <source>
        <dbReference type="ARBA" id="ARBA00039401"/>
    </source>
</evidence>
<dbReference type="Gene3D" id="3.30.565.10">
    <property type="entry name" value="Histidine kinase-like ATPase, C-terminal domain"/>
    <property type="match status" value="1"/>
</dbReference>
<evidence type="ECO:0000313" key="17">
    <source>
        <dbReference type="Proteomes" id="UP001566476"/>
    </source>
</evidence>
<evidence type="ECO:0000256" key="5">
    <source>
        <dbReference type="ARBA" id="ARBA00022679"/>
    </source>
</evidence>
<evidence type="ECO:0000256" key="4">
    <source>
        <dbReference type="ARBA" id="ARBA00022553"/>
    </source>
</evidence>
<keyword evidence="7" id="KW-0547">Nucleotide-binding</keyword>
<dbReference type="InterPro" id="IPR004358">
    <property type="entry name" value="Sig_transdc_His_kin-like_C"/>
</dbReference>
<dbReference type="Pfam" id="PF03924">
    <property type="entry name" value="CHASE"/>
    <property type="match status" value="1"/>
</dbReference>
<dbReference type="InterPro" id="IPR003661">
    <property type="entry name" value="HisK_dim/P_dom"/>
</dbReference>
<dbReference type="InterPro" id="IPR050351">
    <property type="entry name" value="BphY/WalK/GraS-like"/>
</dbReference>
<gene>
    <name evidence="16" type="ORF">AB2L28_19590</name>
</gene>
<proteinExistence type="predicted"/>
<dbReference type="SMART" id="SM01079">
    <property type="entry name" value="CHASE"/>
    <property type="match status" value="1"/>
</dbReference>
<evidence type="ECO:0000256" key="11">
    <source>
        <dbReference type="ARBA" id="ARBA00023012"/>
    </source>
</evidence>
<dbReference type="GO" id="GO:0005524">
    <property type="term" value="F:ATP binding"/>
    <property type="evidence" value="ECO:0007669"/>
    <property type="project" value="UniProtKB-KW"/>
</dbReference>
<evidence type="ECO:0000256" key="1">
    <source>
        <dbReference type="ARBA" id="ARBA00000085"/>
    </source>
</evidence>
<keyword evidence="11" id="KW-0902">Two-component regulatory system</keyword>
<dbReference type="Gene3D" id="3.30.450.350">
    <property type="entry name" value="CHASE domain"/>
    <property type="match status" value="1"/>
</dbReference>
<evidence type="ECO:0000313" key="16">
    <source>
        <dbReference type="EMBL" id="MEZ0494447.1"/>
    </source>
</evidence>
<dbReference type="Pfam" id="PF02518">
    <property type="entry name" value="HATPase_c"/>
    <property type="match status" value="1"/>
</dbReference>
<dbReference type="InterPro" id="IPR005467">
    <property type="entry name" value="His_kinase_dom"/>
</dbReference>
<feature type="domain" description="Histidine kinase" evidence="14">
    <location>
        <begin position="382"/>
        <end position="604"/>
    </location>
</feature>
<dbReference type="InterPro" id="IPR036890">
    <property type="entry name" value="HATPase_C_sf"/>
</dbReference>
<evidence type="ECO:0000256" key="8">
    <source>
        <dbReference type="ARBA" id="ARBA00022777"/>
    </source>
</evidence>
<reference evidence="16 17" key="1">
    <citation type="submission" date="2024-07" db="EMBL/GenBank/DDBJ databases">
        <authorList>
            <person name="Thanompreechachai J."/>
            <person name="Duangmal K."/>
        </authorList>
    </citation>
    <scope>NUCLEOTIDE SEQUENCE [LARGE SCALE GENOMIC DNA]</scope>
    <source>
        <strain evidence="16 17">TBRC 1896</strain>
    </source>
</reference>
<evidence type="ECO:0000256" key="9">
    <source>
        <dbReference type="ARBA" id="ARBA00022840"/>
    </source>
</evidence>
<comment type="catalytic activity">
    <reaction evidence="1">
        <text>ATP + protein L-histidine = ADP + protein N-phospho-L-histidine.</text>
        <dbReference type="EC" id="2.7.13.3"/>
    </reaction>
</comment>
<evidence type="ECO:0000256" key="10">
    <source>
        <dbReference type="ARBA" id="ARBA00022989"/>
    </source>
</evidence>
<keyword evidence="5" id="KW-0808">Transferase</keyword>
<comment type="subcellular location">
    <subcellularLocation>
        <location evidence="2">Cell membrane</location>
    </subcellularLocation>
</comment>
<dbReference type="CDD" id="cd00082">
    <property type="entry name" value="HisKA"/>
    <property type="match status" value="1"/>
</dbReference>
<organism evidence="16 17">
    <name type="scientific">Kineococcus mangrovi</name>
    <dbReference type="NCBI Taxonomy" id="1660183"/>
    <lineage>
        <taxon>Bacteria</taxon>
        <taxon>Bacillati</taxon>
        <taxon>Actinomycetota</taxon>
        <taxon>Actinomycetes</taxon>
        <taxon>Kineosporiales</taxon>
        <taxon>Kineosporiaceae</taxon>
        <taxon>Kineococcus</taxon>
    </lineage>
</organism>
<keyword evidence="6" id="KW-0812">Transmembrane</keyword>
<keyword evidence="12" id="KW-0472">Membrane</keyword>
<feature type="domain" description="CHASE" evidence="15">
    <location>
        <begin position="166"/>
        <end position="300"/>
    </location>
</feature>
<dbReference type="SUPFAM" id="SSF55874">
    <property type="entry name" value="ATPase domain of HSP90 chaperone/DNA topoisomerase II/histidine kinase"/>
    <property type="match status" value="1"/>
</dbReference>
<dbReference type="PRINTS" id="PR00344">
    <property type="entry name" value="BCTRLSENSOR"/>
</dbReference>
<evidence type="ECO:0000259" key="14">
    <source>
        <dbReference type="PROSITE" id="PS50109"/>
    </source>
</evidence>
<sequence>MTPPPAATGRRSFRRRAAVVVLPVVVLLAGAGSSVGVSLGLEAAGAERADQASRVLVAQQGTALGAAVRQYSSTLDALSRGIGERPGIDDARFESLAAVADALPGLSSLSYTVPVPADAAAVAAAQDRLRAELGAPITLQPARTDVGEHRFIVGYHGVGNRETLRGVDAAALPMVAAAATAARTSGALSVSAPYVLLADQTRPAEEQQQSVVLVEPVVGGRGQPDAGEFRGWVAGAFRLGDVLSSSTRSAGGVDGRLQLFDTTDAAHPVLMGEVPAEGRLSDRPPLRTDVIAGTHRWTLSTVPTAAAVDGETGQAPFVVLVGGTAASLLLAALLFSLTAGRERATREVERATTELAGEVASRRRSEEALRTREAELDAYTTVVADRLRLPLSRLSDMAGAARETEAWTSADWQARLDRVERRLDTARRLVDDLLLYARVGGMDLTERTVDLFALGTLVADGQEALSAHLPAELQPRIEVQPLPEVIGEPWLLQQVLQRLVDNAVVHAPPGQQPVVTLSADLTGSRFRGEVWRIEVRDRGLGIPSERRAGVFEPFAGEDAEVERRTNHLSLALCRRIVLRMGGDIGLEDDPRGGSVFWFTLPVRTTAGRPVAQLPSARPAPATV</sequence>
<evidence type="ECO:0000256" key="3">
    <source>
        <dbReference type="ARBA" id="ARBA00012438"/>
    </source>
</evidence>